<dbReference type="InterPro" id="IPR004424">
    <property type="entry name" value="IspE"/>
</dbReference>
<dbReference type="Pfam" id="PF08544">
    <property type="entry name" value="GHMP_kinases_C"/>
    <property type="match status" value="1"/>
</dbReference>
<evidence type="ECO:0000256" key="1">
    <source>
        <dbReference type="ARBA" id="ARBA00009684"/>
    </source>
</evidence>
<dbReference type="InterPro" id="IPR020568">
    <property type="entry name" value="Ribosomal_Su5_D2-typ_SF"/>
</dbReference>
<dbReference type="HAMAP" id="MF_00061">
    <property type="entry name" value="IspE"/>
    <property type="match status" value="1"/>
</dbReference>
<name>A0A3B0ZIA4_9ZZZZ</name>
<accession>A0A3B0ZIA4</accession>
<dbReference type="PIRSF" id="PIRSF010376">
    <property type="entry name" value="IspE"/>
    <property type="match status" value="1"/>
</dbReference>
<dbReference type="FunFam" id="3.30.230.10:FF:000022">
    <property type="entry name" value="4-diphosphocytidyl-2-C-methyl-D-erythritol kinase"/>
    <property type="match status" value="1"/>
</dbReference>
<dbReference type="InterPro" id="IPR006204">
    <property type="entry name" value="GHMP_kinase_N_dom"/>
</dbReference>
<dbReference type="NCBIfam" id="TIGR00154">
    <property type="entry name" value="ispE"/>
    <property type="match status" value="1"/>
</dbReference>
<organism evidence="10">
    <name type="scientific">hydrothermal vent metagenome</name>
    <dbReference type="NCBI Taxonomy" id="652676"/>
    <lineage>
        <taxon>unclassified sequences</taxon>
        <taxon>metagenomes</taxon>
        <taxon>ecological metagenomes</taxon>
    </lineage>
</organism>
<dbReference type="Gene3D" id="3.30.230.10">
    <property type="match status" value="1"/>
</dbReference>
<dbReference type="GO" id="GO:0016114">
    <property type="term" value="P:terpenoid biosynthetic process"/>
    <property type="evidence" value="ECO:0007669"/>
    <property type="project" value="InterPro"/>
</dbReference>
<evidence type="ECO:0000313" key="10">
    <source>
        <dbReference type="EMBL" id="VAW87057.1"/>
    </source>
</evidence>
<dbReference type="PANTHER" id="PTHR43527">
    <property type="entry name" value="4-DIPHOSPHOCYTIDYL-2-C-METHYL-D-ERYTHRITOL KINASE, CHLOROPLASTIC"/>
    <property type="match status" value="1"/>
</dbReference>
<dbReference type="SUPFAM" id="SSF54211">
    <property type="entry name" value="Ribosomal protein S5 domain 2-like"/>
    <property type="match status" value="1"/>
</dbReference>
<reference evidence="10" key="1">
    <citation type="submission" date="2018-06" db="EMBL/GenBank/DDBJ databases">
        <authorList>
            <person name="Zhirakovskaya E."/>
        </authorList>
    </citation>
    <scope>NUCLEOTIDE SEQUENCE</scope>
</reference>
<keyword evidence="3 10" id="KW-0808">Transferase</keyword>
<keyword evidence="5 10" id="KW-0418">Kinase</keyword>
<dbReference type="AlphaFoldDB" id="A0A3B0ZIA4"/>
<evidence type="ECO:0000259" key="8">
    <source>
        <dbReference type="Pfam" id="PF00288"/>
    </source>
</evidence>
<dbReference type="PANTHER" id="PTHR43527:SF2">
    <property type="entry name" value="4-DIPHOSPHOCYTIDYL-2-C-METHYL-D-ERYTHRITOL KINASE, CHLOROPLASTIC"/>
    <property type="match status" value="1"/>
</dbReference>
<dbReference type="Pfam" id="PF00288">
    <property type="entry name" value="GHMP_kinases_N"/>
    <property type="match status" value="1"/>
</dbReference>
<feature type="domain" description="GHMP kinase C-terminal" evidence="9">
    <location>
        <begin position="198"/>
        <end position="261"/>
    </location>
</feature>
<dbReference type="InterPro" id="IPR014721">
    <property type="entry name" value="Ribsml_uS5_D2-typ_fold_subgr"/>
</dbReference>
<dbReference type="SUPFAM" id="SSF55060">
    <property type="entry name" value="GHMP Kinase, C-terminal domain"/>
    <property type="match status" value="1"/>
</dbReference>
<protein>
    <recommendedName>
        <fullName evidence="2">4-(cytidine 5'-diphospho)-2-C-methyl-D-erythritol kinase</fullName>
        <ecNumber evidence="2">2.7.1.148</ecNumber>
    </recommendedName>
    <alternativeName>
        <fullName evidence="7">4-(cytidine-5'-diphospho)-2-C-methyl-D-erythritol kinase</fullName>
    </alternativeName>
</protein>
<comment type="similarity">
    <text evidence="1">Belongs to the GHMP kinase family. IspE subfamily.</text>
</comment>
<dbReference type="GO" id="GO:0005524">
    <property type="term" value="F:ATP binding"/>
    <property type="evidence" value="ECO:0007669"/>
    <property type="project" value="UniProtKB-KW"/>
</dbReference>
<dbReference type="GO" id="GO:0050515">
    <property type="term" value="F:4-(cytidine 5'-diphospho)-2-C-methyl-D-erythritol kinase activity"/>
    <property type="evidence" value="ECO:0007669"/>
    <property type="project" value="UniProtKB-EC"/>
</dbReference>
<keyword evidence="6" id="KW-0067">ATP-binding</keyword>
<keyword evidence="4" id="KW-0547">Nucleotide-binding</keyword>
<dbReference type="EC" id="2.7.1.148" evidence="2"/>
<evidence type="ECO:0000256" key="2">
    <source>
        <dbReference type="ARBA" id="ARBA00012052"/>
    </source>
</evidence>
<dbReference type="InterPro" id="IPR036554">
    <property type="entry name" value="GHMP_kinase_C_sf"/>
</dbReference>
<evidence type="ECO:0000256" key="3">
    <source>
        <dbReference type="ARBA" id="ARBA00022679"/>
    </source>
</evidence>
<evidence type="ECO:0000256" key="5">
    <source>
        <dbReference type="ARBA" id="ARBA00022777"/>
    </source>
</evidence>
<dbReference type="EMBL" id="UOFP01000169">
    <property type="protein sequence ID" value="VAW87057.1"/>
    <property type="molecule type" value="Genomic_DNA"/>
</dbReference>
<gene>
    <name evidence="10" type="ORF">MNBD_GAMMA18-1833</name>
</gene>
<sequence>MMKRESWPAPAKINLFLHITGRRADGYHELQTLFQFLDHSDELWFECRADGEIHRVTDVEGLPEADDLVVRAATLLQQHSGCDQGVDIGIDKKLPMGGGLGGGSSDAATTLVALNHLWNLNLSVDTLSALGLQLGADVPVFVRGWAAWAEGVGEKLTPVEPEEPWYLVLVPGVHVSTAEVFNDLELTRECASIKMRDFLAGAGSNVCEPVVSKHYPEVRKAIEWLGEFSPARMTGTGACVFAGFATEKDAQQVLKKSPEKWRGFVAKGMNSSPLWFKMQRIRSTTGSATGC</sequence>
<feature type="domain" description="GHMP kinase N-terminal" evidence="8">
    <location>
        <begin position="68"/>
        <end position="144"/>
    </location>
</feature>
<proteinExistence type="inferred from homology"/>
<dbReference type="Gene3D" id="3.30.70.890">
    <property type="entry name" value="GHMP kinase, C-terminal domain"/>
    <property type="match status" value="1"/>
</dbReference>
<evidence type="ECO:0000259" key="9">
    <source>
        <dbReference type="Pfam" id="PF08544"/>
    </source>
</evidence>
<evidence type="ECO:0000256" key="7">
    <source>
        <dbReference type="ARBA" id="ARBA00032554"/>
    </source>
</evidence>
<dbReference type="InterPro" id="IPR013750">
    <property type="entry name" value="GHMP_kinase_C_dom"/>
</dbReference>
<evidence type="ECO:0000256" key="6">
    <source>
        <dbReference type="ARBA" id="ARBA00022840"/>
    </source>
</evidence>
<evidence type="ECO:0000256" key="4">
    <source>
        <dbReference type="ARBA" id="ARBA00022741"/>
    </source>
</evidence>